<evidence type="ECO:0000256" key="7">
    <source>
        <dbReference type="SAM" id="Phobius"/>
    </source>
</evidence>
<evidence type="ECO:0000313" key="10">
    <source>
        <dbReference type="Proteomes" id="UP001152798"/>
    </source>
</evidence>
<evidence type="ECO:0000313" key="9">
    <source>
        <dbReference type="EMBL" id="CAH1405794.1"/>
    </source>
</evidence>
<dbReference type="GO" id="GO:0008528">
    <property type="term" value="F:G protein-coupled peptide receptor activity"/>
    <property type="evidence" value="ECO:0007669"/>
    <property type="project" value="TreeGrafter"/>
</dbReference>
<evidence type="ECO:0000256" key="6">
    <source>
        <dbReference type="ARBA" id="ARBA00023224"/>
    </source>
</evidence>
<keyword evidence="5" id="KW-0675">Receptor</keyword>
<evidence type="ECO:0000256" key="2">
    <source>
        <dbReference type="ARBA" id="ARBA00008979"/>
    </source>
</evidence>
<feature type="chain" id="PRO_5040478575" evidence="8">
    <location>
        <begin position="31"/>
        <end position="172"/>
    </location>
</feature>
<evidence type="ECO:0000256" key="3">
    <source>
        <dbReference type="ARBA" id="ARBA00022729"/>
    </source>
</evidence>
<keyword evidence="7" id="KW-0812">Transmembrane</keyword>
<dbReference type="Proteomes" id="UP001152798">
    <property type="component" value="Chromosome 6"/>
</dbReference>
<keyword evidence="3 8" id="KW-0732">Signal</keyword>
<dbReference type="InterPro" id="IPR023311">
    <property type="entry name" value="Methusela_ecto_dom_2"/>
</dbReference>
<dbReference type="EMBL" id="OV725082">
    <property type="protein sequence ID" value="CAH1405794.1"/>
    <property type="molecule type" value="Genomic_DNA"/>
</dbReference>
<keyword evidence="4" id="KW-0297">G-protein coupled receptor</keyword>
<accession>A0A9P0HPC9</accession>
<comment type="subcellular location">
    <subcellularLocation>
        <location evidence="1">Membrane</location>
        <topology evidence="1">Multi-pass membrane protein</topology>
    </subcellularLocation>
</comment>
<evidence type="ECO:0000256" key="5">
    <source>
        <dbReference type="ARBA" id="ARBA00023170"/>
    </source>
</evidence>
<gene>
    <name evidence="9" type="ORF">NEZAVI_LOCUS13891</name>
</gene>
<keyword evidence="6" id="KW-0807">Transducer</keyword>
<dbReference type="InterPro" id="IPR036272">
    <property type="entry name" value="Methuselah_N_sf"/>
</dbReference>
<evidence type="ECO:0000256" key="1">
    <source>
        <dbReference type="ARBA" id="ARBA00004141"/>
    </source>
</evidence>
<dbReference type="InterPro" id="IPR051384">
    <property type="entry name" value="Mth_GPCR"/>
</dbReference>
<organism evidence="9 10">
    <name type="scientific">Nezara viridula</name>
    <name type="common">Southern green stink bug</name>
    <name type="synonym">Cimex viridulus</name>
    <dbReference type="NCBI Taxonomy" id="85310"/>
    <lineage>
        <taxon>Eukaryota</taxon>
        <taxon>Metazoa</taxon>
        <taxon>Ecdysozoa</taxon>
        <taxon>Arthropoda</taxon>
        <taxon>Hexapoda</taxon>
        <taxon>Insecta</taxon>
        <taxon>Pterygota</taxon>
        <taxon>Neoptera</taxon>
        <taxon>Paraneoptera</taxon>
        <taxon>Hemiptera</taxon>
        <taxon>Heteroptera</taxon>
        <taxon>Panheteroptera</taxon>
        <taxon>Pentatomomorpha</taxon>
        <taxon>Pentatomoidea</taxon>
        <taxon>Pentatomidae</taxon>
        <taxon>Pentatominae</taxon>
        <taxon>Nezara</taxon>
    </lineage>
</organism>
<sequence>MRCVCSVRSEFYYCISVVLVWQFYTASCLCTNGTQCVPKCCPVGKIKTSLGCVPGGNGLDIPEGVFVLQRQPNCSSMYYLEPDKDKYELFYNGTLMLEEQDAMVPMNDFCLDENLLNKTFIYVCFPPAEDDTQKEQQLRVYSVGLFISLPFIFATFLVYACIKKLTKNLHGK</sequence>
<proteinExistence type="inferred from homology"/>
<dbReference type="SUPFAM" id="SSF63877">
    <property type="entry name" value="Methuselah ectodomain"/>
    <property type="match status" value="1"/>
</dbReference>
<keyword evidence="7" id="KW-1133">Transmembrane helix</keyword>
<evidence type="ECO:0000256" key="8">
    <source>
        <dbReference type="SAM" id="SignalP"/>
    </source>
</evidence>
<dbReference type="PANTHER" id="PTHR47154">
    <property type="entry name" value="G-PROTEIN COUPLED RECEPTOR MTH-RELATED"/>
    <property type="match status" value="1"/>
</dbReference>
<dbReference type="OrthoDB" id="6134459at2759"/>
<dbReference type="Gene3D" id="2.170.180.11">
    <property type="entry name" value="Methuselah ectodomain, domain 2"/>
    <property type="match status" value="1"/>
</dbReference>
<dbReference type="PANTHER" id="PTHR47154:SF2">
    <property type="entry name" value="G-PROTEIN COUPLED RECEPTOR MTH-RELATED"/>
    <property type="match status" value="1"/>
</dbReference>
<feature type="signal peptide" evidence="8">
    <location>
        <begin position="1"/>
        <end position="30"/>
    </location>
</feature>
<feature type="transmembrane region" description="Helical" evidence="7">
    <location>
        <begin position="140"/>
        <end position="162"/>
    </location>
</feature>
<keyword evidence="10" id="KW-1185">Reference proteome</keyword>
<evidence type="ECO:0000256" key="4">
    <source>
        <dbReference type="ARBA" id="ARBA00023040"/>
    </source>
</evidence>
<dbReference type="AlphaFoldDB" id="A0A9P0HPC9"/>
<comment type="similarity">
    <text evidence="2">Belongs to the G-protein coupled receptor 2 family. Mth subfamily.</text>
</comment>
<dbReference type="GO" id="GO:0005886">
    <property type="term" value="C:plasma membrane"/>
    <property type="evidence" value="ECO:0007669"/>
    <property type="project" value="TreeGrafter"/>
</dbReference>
<reference evidence="9" key="1">
    <citation type="submission" date="2022-01" db="EMBL/GenBank/DDBJ databases">
        <authorList>
            <person name="King R."/>
        </authorList>
    </citation>
    <scope>NUCLEOTIDE SEQUENCE</scope>
</reference>
<keyword evidence="7" id="KW-0472">Membrane</keyword>
<protein>
    <submittedName>
        <fullName evidence="9">Uncharacterized protein</fullName>
    </submittedName>
</protein>
<name>A0A9P0HPC9_NEZVI</name>